<dbReference type="Gene3D" id="1.10.3380.10">
    <property type="entry name" value="Sec63 N-terminal domain-like domain"/>
    <property type="match status" value="1"/>
</dbReference>
<dbReference type="GO" id="GO:0005634">
    <property type="term" value="C:nucleus"/>
    <property type="evidence" value="ECO:0007669"/>
    <property type="project" value="TreeGrafter"/>
</dbReference>
<dbReference type="Gene3D" id="1.10.510.10">
    <property type="entry name" value="Transferase(Phosphotransferase) domain 1"/>
    <property type="match status" value="1"/>
</dbReference>
<keyword evidence="5" id="KW-1185">Reference proteome</keyword>
<dbReference type="GO" id="GO:0007165">
    <property type="term" value="P:signal transduction"/>
    <property type="evidence" value="ECO:0007669"/>
    <property type="project" value="TreeGrafter"/>
</dbReference>
<proteinExistence type="predicted"/>
<dbReference type="SMART" id="SM00973">
    <property type="entry name" value="Sec63"/>
    <property type="match status" value="1"/>
</dbReference>
<gene>
    <name evidence="4" type="ORF">Bca52824_008987</name>
</gene>
<keyword evidence="1" id="KW-0547">Nucleotide-binding</keyword>
<dbReference type="AlphaFoldDB" id="A0A8X8B6I3"/>
<dbReference type="GO" id="GO:0010468">
    <property type="term" value="P:regulation of gene expression"/>
    <property type="evidence" value="ECO:0007669"/>
    <property type="project" value="TreeGrafter"/>
</dbReference>
<evidence type="ECO:0000256" key="1">
    <source>
        <dbReference type="ARBA" id="ARBA00022741"/>
    </source>
</evidence>
<dbReference type="PANTHER" id="PTHR24056:SF178">
    <property type="entry name" value="CYCLIN-DEPENDENT KINASE B2-2"/>
    <property type="match status" value="1"/>
</dbReference>
<dbReference type="SUPFAM" id="SSF56112">
    <property type="entry name" value="Protein kinase-like (PK-like)"/>
    <property type="match status" value="1"/>
</dbReference>
<dbReference type="InterPro" id="IPR004179">
    <property type="entry name" value="Sec63-dom"/>
</dbReference>
<dbReference type="Proteomes" id="UP000886595">
    <property type="component" value="Unassembled WGS sequence"/>
</dbReference>
<dbReference type="EMBL" id="JAAMPC010000002">
    <property type="protein sequence ID" value="KAG2326259.1"/>
    <property type="molecule type" value="Genomic_DNA"/>
</dbReference>
<dbReference type="GO" id="GO:0030332">
    <property type="term" value="F:cyclin binding"/>
    <property type="evidence" value="ECO:0007669"/>
    <property type="project" value="TreeGrafter"/>
</dbReference>
<dbReference type="Pfam" id="PF02889">
    <property type="entry name" value="Sec63"/>
    <property type="match status" value="1"/>
</dbReference>
<dbReference type="GO" id="GO:0005524">
    <property type="term" value="F:ATP binding"/>
    <property type="evidence" value="ECO:0007669"/>
    <property type="project" value="UniProtKB-KW"/>
</dbReference>
<dbReference type="SUPFAM" id="SSF158702">
    <property type="entry name" value="Sec63 N-terminal domain-like"/>
    <property type="match status" value="1"/>
</dbReference>
<comment type="caution">
    <text evidence="4">The sequence shown here is derived from an EMBL/GenBank/DDBJ whole genome shotgun (WGS) entry which is preliminary data.</text>
</comment>
<dbReference type="InterPro" id="IPR000719">
    <property type="entry name" value="Prot_kinase_dom"/>
</dbReference>
<dbReference type="PANTHER" id="PTHR24056">
    <property type="entry name" value="CELL DIVISION PROTEIN KINASE"/>
    <property type="match status" value="1"/>
</dbReference>
<feature type="domain" description="Protein kinase" evidence="3">
    <location>
        <begin position="199"/>
        <end position="498"/>
    </location>
</feature>
<reference evidence="4 5" key="1">
    <citation type="submission" date="2020-02" db="EMBL/GenBank/DDBJ databases">
        <authorList>
            <person name="Ma Q."/>
            <person name="Huang Y."/>
            <person name="Song X."/>
            <person name="Pei D."/>
        </authorList>
    </citation>
    <scope>NUCLEOTIDE SEQUENCE [LARGE SCALE GENOMIC DNA]</scope>
    <source>
        <strain evidence="4">Sxm20200214</strain>
        <tissue evidence="4">Leaf</tissue>
    </source>
</reference>
<evidence type="ECO:0000313" key="4">
    <source>
        <dbReference type="EMBL" id="KAG2326259.1"/>
    </source>
</evidence>
<dbReference type="PROSITE" id="PS50011">
    <property type="entry name" value="PROTEIN_KINASE_DOM"/>
    <property type="match status" value="1"/>
</dbReference>
<accession>A0A8X8B6I3</accession>
<keyword evidence="2" id="KW-0067">ATP-binding</keyword>
<name>A0A8X8B6I3_BRACI</name>
<evidence type="ECO:0000259" key="3">
    <source>
        <dbReference type="PROSITE" id="PS50011"/>
    </source>
</evidence>
<dbReference type="InterPro" id="IPR011009">
    <property type="entry name" value="Kinase-like_dom_sf"/>
</dbReference>
<dbReference type="GO" id="GO:0004693">
    <property type="term" value="F:cyclin-dependent protein serine/threonine kinase activity"/>
    <property type="evidence" value="ECO:0007669"/>
    <property type="project" value="TreeGrafter"/>
</dbReference>
<evidence type="ECO:0000313" key="5">
    <source>
        <dbReference type="Proteomes" id="UP000886595"/>
    </source>
</evidence>
<dbReference type="GO" id="GO:0005737">
    <property type="term" value="C:cytoplasm"/>
    <property type="evidence" value="ECO:0007669"/>
    <property type="project" value="TreeGrafter"/>
</dbReference>
<dbReference type="GO" id="GO:0000082">
    <property type="term" value="P:G1/S transition of mitotic cell cycle"/>
    <property type="evidence" value="ECO:0007669"/>
    <property type="project" value="TreeGrafter"/>
</dbReference>
<dbReference type="GO" id="GO:0010389">
    <property type="term" value="P:regulation of G2/M transition of mitotic cell cycle"/>
    <property type="evidence" value="ECO:0007669"/>
    <property type="project" value="TreeGrafter"/>
</dbReference>
<evidence type="ECO:0000256" key="2">
    <source>
        <dbReference type="ARBA" id="ARBA00022840"/>
    </source>
</evidence>
<sequence length="498" mass="56645">MQYPADLYPRDVHARLLAAPAIAAKLDRDMFFDAGWYHLHHLLGRDIARRLADGFAPLGCNLGKAVFRVTSNPDVTMAFSSILLSLSSEMLGAYCDQISAQWMLAGIPTIVGSQSGTSFITAGVEFVAQHGAAPETPFELQDSFYCYYQNTQDSTYWPRIVSIRRYESLLEALTFLHRGPTGASQDPLVLRKTLWCFIIESRRNTPTGSGKTIPRTRTINKWKQSMPYGLAPDTLTKDVELVERRGDLPRMGDLDLYCEEFKYVTVRQEDEKMELAKLLDRVPILIKETPSSKINVLLQAYISQLKLEGLSLTSDMVHITQSAGRLVRALYEIVLKRGWAQQKALNLSKMVGKKMWSVQTPHRQFHGIPNEILMKLEKKDVKQGVEQRKQDCALPCVRDLKPHNLLMERQKMTLKIADLGFSQRLHSPYEKCLLLPLQQILTLWYRAPEVLLGATHHSTAVDMWSIGSNFRVDRGHSSFNFRVDSFLSYQLIKRNAIV</sequence>
<dbReference type="OrthoDB" id="1688122at2759"/>
<dbReference type="InterPro" id="IPR050108">
    <property type="entry name" value="CDK"/>
</dbReference>
<dbReference type="Pfam" id="PF00069">
    <property type="entry name" value="Pkinase"/>
    <property type="match status" value="1"/>
</dbReference>
<dbReference type="GO" id="GO:0000307">
    <property type="term" value="C:cyclin-dependent protein kinase holoenzyme complex"/>
    <property type="evidence" value="ECO:0007669"/>
    <property type="project" value="TreeGrafter"/>
</dbReference>
<protein>
    <recommendedName>
        <fullName evidence="3">Protein kinase domain-containing protein</fullName>
    </recommendedName>
</protein>
<organism evidence="4 5">
    <name type="scientific">Brassica carinata</name>
    <name type="common">Ethiopian mustard</name>
    <name type="synonym">Abyssinian cabbage</name>
    <dbReference type="NCBI Taxonomy" id="52824"/>
    <lineage>
        <taxon>Eukaryota</taxon>
        <taxon>Viridiplantae</taxon>
        <taxon>Streptophyta</taxon>
        <taxon>Embryophyta</taxon>
        <taxon>Tracheophyta</taxon>
        <taxon>Spermatophyta</taxon>
        <taxon>Magnoliopsida</taxon>
        <taxon>eudicotyledons</taxon>
        <taxon>Gunneridae</taxon>
        <taxon>Pentapetalae</taxon>
        <taxon>rosids</taxon>
        <taxon>malvids</taxon>
        <taxon>Brassicales</taxon>
        <taxon>Brassicaceae</taxon>
        <taxon>Brassiceae</taxon>
        <taxon>Brassica</taxon>
    </lineage>
</organism>